<dbReference type="EMBL" id="JACHIG010000020">
    <property type="protein sequence ID" value="MBB5035605.1"/>
    <property type="molecule type" value="Genomic_DNA"/>
</dbReference>
<accession>A0A7W7YG65</accession>
<keyword evidence="2" id="KW-1185">Reference proteome</keyword>
<dbReference type="AlphaFoldDB" id="A0A7W7YG65"/>
<sequence length="324" mass="36270">MNLREQLRLLLPEILPQDPADSIKGTELIRLVRLRLGDGYSDATLRYHFSILSYDPTSPIAKVDQGQGYYQRQKKTFAGTNGTTRQGLFDSELGESDQCWSRYLRMVAIYERLCLQRSRYPFLLNRNSSGAPSMEGEWDIPDLVVADWDLDTGSDDAPRFDPAMLDLRRHLGGPEVSLAGVQLKLSVALDTFSADFFQALSATRWTLQSELVIAEGLNDEALVDALRSLGHQFGVGISTLGVPLNVLDELPSAKDLRAMSAAEFEAVHNLLHIQKITLPTPRHTIDWSALNALRKKHESVADLVRWLSECLAKRQPEWVGGVVR</sequence>
<reference evidence="1 2" key="1">
    <citation type="submission" date="2020-08" db="EMBL/GenBank/DDBJ databases">
        <title>Genomic Encyclopedia of Type Strains, Phase IV (KMG-IV): sequencing the most valuable type-strain genomes for metagenomic binning, comparative biology and taxonomic classification.</title>
        <authorList>
            <person name="Goeker M."/>
        </authorList>
    </citation>
    <scope>NUCLEOTIDE SEQUENCE [LARGE SCALE GENOMIC DNA]</scope>
    <source>
        <strain evidence="1 2">DSM 12252</strain>
    </source>
</reference>
<evidence type="ECO:0000313" key="1">
    <source>
        <dbReference type="EMBL" id="MBB5035605.1"/>
    </source>
</evidence>
<dbReference type="RefSeq" id="WP_184344567.1">
    <property type="nucleotide sequence ID" value="NZ_JACHIG010000020.1"/>
</dbReference>
<proteinExistence type="predicted"/>
<comment type="caution">
    <text evidence="1">The sequence shown here is derived from an EMBL/GenBank/DDBJ whole genome shotgun (WGS) entry which is preliminary data.</text>
</comment>
<protein>
    <submittedName>
        <fullName evidence="1">Uncharacterized protein</fullName>
    </submittedName>
</protein>
<organism evidence="1 2">
    <name type="scientific">Prosthecobacter vanneervenii</name>
    <dbReference type="NCBI Taxonomy" id="48466"/>
    <lineage>
        <taxon>Bacteria</taxon>
        <taxon>Pseudomonadati</taxon>
        <taxon>Verrucomicrobiota</taxon>
        <taxon>Verrucomicrobiia</taxon>
        <taxon>Verrucomicrobiales</taxon>
        <taxon>Verrucomicrobiaceae</taxon>
        <taxon>Prosthecobacter</taxon>
    </lineage>
</organism>
<gene>
    <name evidence="1" type="ORF">HNQ65_005218</name>
</gene>
<name>A0A7W7YG65_9BACT</name>
<evidence type="ECO:0000313" key="2">
    <source>
        <dbReference type="Proteomes" id="UP000590740"/>
    </source>
</evidence>
<dbReference type="Proteomes" id="UP000590740">
    <property type="component" value="Unassembled WGS sequence"/>
</dbReference>